<keyword evidence="4" id="KW-1185">Reference proteome</keyword>
<evidence type="ECO:0000259" key="2">
    <source>
        <dbReference type="Pfam" id="PF18596"/>
    </source>
</evidence>
<feature type="region of interest" description="Disordered" evidence="1">
    <location>
        <begin position="342"/>
        <end position="366"/>
    </location>
</feature>
<sequence length="464" mass="50014">MFTTQHALQLPQDGDFCNIVLSTPSSYSIAPAKDAPLRFLSVVDVAQLPLHILLGQQYNVSTNDVSAQQYLERVLLACPKETEAWWKTFRPESPLGILVAVEGEGRTSKDLPQITELLLVASQASTIHGQRLPTPPASSPFERIIGDTNVPGQQSLHVIALAICSDFLDSVNLPSPPLSPIPDNVDTIPATFLPPLIPQPTETIHEPPTKKRRTATSTLDEATARRAAARRGGGESISAAAAAKPVAHQRRPSSNTLQTRPLSRSPSISSSRPGSVRGNHPLEKQPSTLSRVQSLSALPAEPSPEDSAAAATESKNKDTIARVVMAGMRLYGLSQSTRKLLRNKQRTGSQSPLPPEENASPEELAAERKNDEEYKAVYHQVHKGVCFAFRSHMHTLPLQGYTDALRETADKLLAMFCSDPLAQGLLGGGEQKFTPGGRKAFGSAKVEEEGKSPFDVAKGGMGRM</sequence>
<feature type="domain" description="Sld7 C-terminal" evidence="2">
    <location>
        <begin position="313"/>
        <end position="417"/>
    </location>
</feature>
<reference evidence="3 4" key="1">
    <citation type="journal article" date="2020" name="Microbiol. Resour. Announc.">
        <title>Draft Genome Sequence of a Cladosporium Species Isolated from the Mesophotic Ascidian Didemnum maculosum.</title>
        <authorList>
            <person name="Gioti A."/>
            <person name="Siaperas R."/>
            <person name="Nikolaivits E."/>
            <person name="Le Goff G."/>
            <person name="Ouazzani J."/>
            <person name="Kotoulas G."/>
            <person name="Topakas E."/>
        </authorList>
    </citation>
    <scope>NUCLEOTIDE SEQUENCE [LARGE SCALE GENOMIC DNA]</scope>
    <source>
        <strain evidence="3 4">TM138-S3</strain>
    </source>
</reference>
<feature type="compositionally biased region" description="Polar residues" evidence="1">
    <location>
        <begin position="285"/>
        <end position="295"/>
    </location>
</feature>
<evidence type="ECO:0000313" key="4">
    <source>
        <dbReference type="Proteomes" id="UP000803884"/>
    </source>
</evidence>
<evidence type="ECO:0000256" key="1">
    <source>
        <dbReference type="SAM" id="MobiDB-lite"/>
    </source>
</evidence>
<dbReference type="GeneID" id="96008347"/>
<proteinExistence type="predicted"/>
<feature type="compositionally biased region" description="Low complexity" evidence="1">
    <location>
        <begin position="236"/>
        <end position="246"/>
    </location>
</feature>
<dbReference type="InterPro" id="IPR041260">
    <property type="entry name" value="Sld7_C"/>
</dbReference>
<gene>
    <name evidence="3" type="ORF">WHR41_06904</name>
</gene>
<feature type="region of interest" description="Disordered" evidence="1">
    <location>
        <begin position="441"/>
        <end position="464"/>
    </location>
</feature>
<dbReference type="Proteomes" id="UP000803884">
    <property type="component" value="Unassembled WGS sequence"/>
</dbReference>
<dbReference type="AlphaFoldDB" id="A0AB34KKT9"/>
<evidence type="ECO:0000313" key="3">
    <source>
        <dbReference type="EMBL" id="KAL1584687.1"/>
    </source>
</evidence>
<feature type="compositionally biased region" description="Low complexity" evidence="1">
    <location>
        <begin position="260"/>
        <end position="275"/>
    </location>
</feature>
<dbReference type="EMBL" id="JAAQHG020000024">
    <property type="protein sequence ID" value="KAL1584687.1"/>
    <property type="molecule type" value="Genomic_DNA"/>
</dbReference>
<dbReference type="Pfam" id="PF18596">
    <property type="entry name" value="Sld7_C"/>
    <property type="match status" value="1"/>
</dbReference>
<name>A0AB34KKT9_9PEZI</name>
<accession>A0AB34KKT9</accession>
<feature type="compositionally biased region" description="Low complexity" evidence="1">
    <location>
        <begin position="296"/>
        <end position="313"/>
    </location>
</feature>
<dbReference type="RefSeq" id="XP_069227793.1">
    <property type="nucleotide sequence ID" value="XM_069375509.1"/>
</dbReference>
<organism evidence="3 4">
    <name type="scientific">Cladosporium halotolerans</name>
    <dbReference type="NCBI Taxonomy" id="1052096"/>
    <lineage>
        <taxon>Eukaryota</taxon>
        <taxon>Fungi</taxon>
        <taxon>Dikarya</taxon>
        <taxon>Ascomycota</taxon>
        <taxon>Pezizomycotina</taxon>
        <taxon>Dothideomycetes</taxon>
        <taxon>Dothideomycetidae</taxon>
        <taxon>Cladosporiales</taxon>
        <taxon>Cladosporiaceae</taxon>
        <taxon>Cladosporium</taxon>
    </lineage>
</organism>
<feature type="region of interest" description="Disordered" evidence="1">
    <location>
        <begin position="191"/>
        <end position="315"/>
    </location>
</feature>
<protein>
    <recommendedName>
        <fullName evidence="2">Sld7 C-terminal domain-containing protein</fullName>
    </recommendedName>
</protein>
<comment type="caution">
    <text evidence="3">The sequence shown here is derived from an EMBL/GenBank/DDBJ whole genome shotgun (WGS) entry which is preliminary data.</text>
</comment>